<protein>
    <submittedName>
        <fullName evidence="2">Ubiquinone biosynthesis protein</fullName>
    </submittedName>
</protein>
<comment type="caution">
    <text evidence="2">The sequence shown here is derived from an EMBL/GenBank/DDBJ whole genome shotgun (WGS) entry which is preliminary data.</text>
</comment>
<gene>
    <name evidence="2" type="ORF">C7C56_016330</name>
</gene>
<keyword evidence="1" id="KW-0472">Membrane</keyword>
<dbReference type="EMBL" id="PXWF02000245">
    <property type="protein sequence ID" value="PWF46085.1"/>
    <property type="molecule type" value="Genomic_DNA"/>
</dbReference>
<name>A0A2U2HIA8_9BURK</name>
<reference evidence="2 3" key="1">
    <citation type="submission" date="2018-04" db="EMBL/GenBank/DDBJ databases">
        <title>Massilia violaceinigra sp. nov., a novel purple-pigmented bacterium isolated from Tianshan glacier, Xinjiang, China.</title>
        <authorList>
            <person name="Wang H."/>
        </authorList>
    </citation>
    <scope>NUCLEOTIDE SEQUENCE [LARGE SCALE GENOMIC DNA]</scope>
    <source>
        <strain evidence="2 3">B448-2</strain>
    </source>
</reference>
<feature type="transmembrane region" description="Helical" evidence="1">
    <location>
        <begin position="72"/>
        <end position="99"/>
    </location>
</feature>
<dbReference type="AlphaFoldDB" id="A0A2U2HIA8"/>
<accession>A0A2U2HIA8</accession>
<feature type="transmembrane region" description="Helical" evidence="1">
    <location>
        <begin position="12"/>
        <end position="34"/>
    </location>
</feature>
<dbReference type="Proteomes" id="UP000241421">
    <property type="component" value="Unassembled WGS sequence"/>
</dbReference>
<keyword evidence="1" id="KW-0812">Transmembrane</keyword>
<keyword evidence="3" id="KW-1185">Reference proteome</keyword>
<proteinExistence type="predicted"/>
<evidence type="ECO:0000256" key="1">
    <source>
        <dbReference type="SAM" id="Phobius"/>
    </source>
</evidence>
<evidence type="ECO:0000313" key="2">
    <source>
        <dbReference type="EMBL" id="PWF46085.1"/>
    </source>
</evidence>
<dbReference type="RefSeq" id="WP_106758436.1">
    <property type="nucleotide sequence ID" value="NZ_PXWF02000245.1"/>
</dbReference>
<dbReference type="OrthoDB" id="8781707at2"/>
<evidence type="ECO:0000313" key="3">
    <source>
        <dbReference type="Proteomes" id="UP000241421"/>
    </source>
</evidence>
<feature type="transmembrane region" description="Helical" evidence="1">
    <location>
        <begin position="119"/>
        <end position="141"/>
    </location>
</feature>
<keyword evidence="1" id="KW-1133">Transmembrane helix</keyword>
<sequence>MTIWQILGSFPSVIPSVLLAVLLIYWLLSIIGLVDLGEAMHGDALHGEGLHSDVGDVAHVDGHPHDGELHSLAGYMVALGLGGVPLSIAATVLVFFTWLATALVHQYVIVHLPTEPVRLVAGTATLLFGMALSIPLSARVIKPLRGLFVKHSARSNASLVGMECKILTKSVDQGFGRAEVKDHGASFNIKVWARSPNDLTRNSPAIILDYDEATHQYEVQATPAGI</sequence>
<organism evidence="2 3">
    <name type="scientific">Massilia glaciei</name>
    <dbReference type="NCBI Taxonomy" id="1524097"/>
    <lineage>
        <taxon>Bacteria</taxon>
        <taxon>Pseudomonadati</taxon>
        <taxon>Pseudomonadota</taxon>
        <taxon>Betaproteobacteria</taxon>
        <taxon>Burkholderiales</taxon>
        <taxon>Oxalobacteraceae</taxon>
        <taxon>Telluria group</taxon>
        <taxon>Massilia</taxon>
    </lineage>
</organism>
<keyword evidence="2" id="KW-0830">Ubiquinone</keyword>